<accession>A0A1D7V0C7</accession>
<sequence>MKRVVIIGAGIGGIVVARELRKKNRNVEIIMIDRSEIHTFSPSLLWALVGKRKPNDFQKKIRSKGVNLIVDSVLSIDWNQKIVNTISNELSYDYLVLSPGADLNPEKISGFSDGAFNLYSVDGVMKAKEKLFASSSGNVTILISSLPFKCPAAPYEAALLIDSFFKERKIQPKITIVTPEEMPMSAGGPEAGIQVVELLKQKGISFQNKRAVTKIDSERKELIFSNEEKIVFDLLIGIPAHSPPMFLKDSPIVTETGWVKVDPVTLNTSLPNVYAIGDVTTIALPSGKPLPKAGVFAHAQAEIVASRIADEISLRTPKDMFRGEGGCFLEVGARKAGFATGRFYSKDGPGVSIRRPSRFWHFAKVLFEKWWLWRWV</sequence>
<keyword evidence="3" id="KW-1185">Reference proteome</keyword>
<dbReference type="PANTHER" id="PTHR43755:SF1">
    <property type="entry name" value="FAD-DEPENDENT PYRIDINE NUCLEOTIDE-DISULPHIDE OXIDOREDUCTASE"/>
    <property type="match status" value="1"/>
</dbReference>
<dbReference type="PRINTS" id="PR00368">
    <property type="entry name" value="FADPNR"/>
</dbReference>
<dbReference type="KEGG" id="laj:A0128_16315"/>
<dbReference type="GO" id="GO:0016491">
    <property type="term" value="F:oxidoreductase activity"/>
    <property type="evidence" value="ECO:0007669"/>
    <property type="project" value="InterPro"/>
</dbReference>
<gene>
    <name evidence="2" type="ORF">A0128_16315</name>
</gene>
<evidence type="ECO:0000313" key="3">
    <source>
        <dbReference type="Proteomes" id="UP000094197"/>
    </source>
</evidence>
<reference evidence="2 3" key="1">
    <citation type="submission" date="2016-04" db="EMBL/GenBank/DDBJ databases">
        <title>Complete genome seqeunce of Leptospira alstonii serovar Room22.</title>
        <authorList>
            <person name="Nally J.E."/>
            <person name="Bayles D.O."/>
            <person name="Hurley D."/>
            <person name="Fanning S."/>
            <person name="McMahon B.J."/>
            <person name="Arent Z."/>
        </authorList>
    </citation>
    <scope>NUCLEOTIDE SEQUENCE [LARGE SCALE GENOMIC DNA]</scope>
    <source>
        <strain evidence="2 3">GWTS #1</strain>
    </source>
</reference>
<dbReference type="InterPro" id="IPR023753">
    <property type="entry name" value="FAD/NAD-binding_dom"/>
</dbReference>
<protein>
    <recommendedName>
        <fullName evidence="1">FAD/NAD(P)-binding domain-containing protein</fullName>
    </recommendedName>
</protein>
<dbReference type="PANTHER" id="PTHR43755">
    <property type="match status" value="1"/>
</dbReference>
<name>A0A1D7V0C7_9LEPT</name>
<feature type="domain" description="FAD/NAD(P)-binding" evidence="1">
    <location>
        <begin position="3"/>
        <end position="120"/>
    </location>
</feature>
<evidence type="ECO:0000259" key="1">
    <source>
        <dbReference type="Pfam" id="PF07992"/>
    </source>
</evidence>
<dbReference type="Pfam" id="PF07992">
    <property type="entry name" value="Pyr_redox_2"/>
    <property type="match status" value="2"/>
</dbReference>
<dbReference type="AlphaFoldDB" id="A0A1D7V0C7"/>
<feature type="domain" description="FAD/NAD(P)-binding" evidence="1">
    <location>
        <begin position="168"/>
        <end position="295"/>
    </location>
</feature>
<proteinExistence type="predicted"/>
<dbReference type="SUPFAM" id="SSF51905">
    <property type="entry name" value="FAD/NAD(P)-binding domain"/>
    <property type="match status" value="1"/>
</dbReference>
<dbReference type="Gene3D" id="3.50.50.100">
    <property type="match status" value="1"/>
</dbReference>
<dbReference type="OrthoDB" id="9803192at2"/>
<dbReference type="InterPro" id="IPR036188">
    <property type="entry name" value="FAD/NAD-bd_sf"/>
</dbReference>
<dbReference type="RefSeq" id="WP_069608472.1">
    <property type="nucleotide sequence ID" value="NZ_CP015217.1"/>
</dbReference>
<dbReference type="EMBL" id="CP015217">
    <property type="protein sequence ID" value="AOP35268.1"/>
    <property type="molecule type" value="Genomic_DNA"/>
</dbReference>
<evidence type="ECO:0000313" key="2">
    <source>
        <dbReference type="EMBL" id="AOP35268.1"/>
    </source>
</evidence>
<dbReference type="InterPro" id="IPR052541">
    <property type="entry name" value="SQRD"/>
</dbReference>
<dbReference type="Proteomes" id="UP000094197">
    <property type="component" value="Chromosome 1"/>
</dbReference>
<organism evidence="2 3">
    <name type="scientific">Leptospira tipperaryensis</name>
    <dbReference type="NCBI Taxonomy" id="2564040"/>
    <lineage>
        <taxon>Bacteria</taxon>
        <taxon>Pseudomonadati</taxon>
        <taxon>Spirochaetota</taxon>
        <taxon>Spirochaetia</taxon>
        <taxon>Leptospirales</taxon>
        <taxon>Leptospiraceae</taxon>
        <taxon>Leptospira</taxon>
    </lineage>
</organism>